<dbReference type="RefSeq" id="WP_015392344.1">
    <property type="nucleotide sequence ID" value="NC_020291.1"/>
</dbReference>
<dbReference type="GO" id="GO:0052621">
    <property type="term" value="F:diguanylate cyclase activity"/>
    <property type="evidence" value="ECO:0007669"/>
    <property type="project" value="TreeGrafter"/>
</dbReference>
<keyword evidence="1" id="KW-0472">Membrane</keyword>
<feature type="transmembrane region" description="Helical" evidence="1">
    <location>
        <begin position="82"/>
        <end position="102"/>
    </location>
</feature>
<dbReference type="InterPro" id="IPR006675">
    <property type="entry name" value="HDIG_dom"/>
</dbReference>
<evidence type="ECO:0008006" key="6">
    <source>
        <dbReference type="Google" id="ProtNLM"/>
    </source>
</evidence>
<dbReference type="Proteomes" id="UP000011728">
    <property type="component" value="Chromosome"/>
</dbReference>
<dbReference type="GO" id="GO:0043709">
    <property type="term" value="P:cell adhesion involved in single-species biofilm formation"/>
    <property type="evidence" value="ECO:0007669"/>
    <property type="project" value="TreeGrafter"/>
</dbReference>
<feature type="transmembrane region" description="Helical" evidence="1">
    <location>
        <begin position="48"/>
        <end position="70"/>
    </location>
</feature>
<gene>
    <name evidence="4" type="ORF">Cspa_c22600</name>
</gene>
<dbReference type="InterPro" id="IPR037522">
    <property type="entry name" value="HD_GYP_dom"/>
</dbReference>
<dbReference type="CDD" id="cd00077">
    <property type="entry name" value="HDc"/>
    <property type="match status" value="1"/>
</dbReference>
<dbReference type="KEGG" id="csr:Cspa_c22600"/>
<accession>M1LSP9</accession>
<evidence type="ECO:0000313" key="4">
    <source>
        <dbReference type="EMBL" id="AGF56025.1"/>
    </source>
</evidence>
<dbReference type="GO" id="GO:0005886">
    <property type="term" value="C:plasma membrane"/>
    <property type="evidence" value="ECO:0007669"/>
    <property type="project" value="TreeGrafter"/>
</dbReference>
<evidence type="ECO:0000256" key="1">
    <source>
        <dbReference type="SAM" id="Phobius"/>
    </source>
</evidence>
<dbReference type="InterPro" id="IPR043128">
    <property type="entry name" value="Rev_trsase/Diguanyl_cyclase"/>
</dbReference>
<keyword evidence="1" id="KW-0812">Transmembrane</keyword>
<dbReference type="GO" id="GO:1902201">
    <property type="term" value="P:negative regulation of bacterial-type flagellum-dependent cell motility"/>
    <property type="evidence" value="ECO:0007669"/>
    <property type="project" value="TreeGrafter"/>
</dbReference>
<dbReference type="SUPFAM" id="SSF55073">
    <property type="entry name" value="Nucleotide cyclase"/>
    <property type="match status" value="1"/>
</dbReference>
<organism evidence="4 5">
    <name type="scientific">Clostridium saccharoperbutylacetonicum N1-4(HMT)</name>
    <dbReference type="NCBI Taxonomy" id="931276"/>
    <lineage>
        <taxon>Bacteria</taxon>
        <taxon>Bacillati</taxon>
        <taxon>Bacillota</taxon>
        <taxon>Clostridia</taxon>
        <taxon>Eubacteriales</taxon>
        <taxon>Clostridiaceae</taxon>
        <taxon>Clostridium</taxon>
    </lineage>
</organism>
<dbReference type="NCBIfam" id="TIGR00277">
    <property type="entry name" value="HDIG"/>
    <property type="match status" value="1"/>
</dbReference>
<dbReference type="FunFam" id="3.30.70.270:FF:000001">
    <property type="entry name" value="Diguanylate cyclase domain protein"/>
    <property type="match status" value="1"/>
</dbReference>
<proteinExistence type="predicted"/>
<dbReference type="OrthoDB" id="9804747at2"/>
<dbReference type="Gene3D" id="1.10.3210.10">
    <property type="entry name" value="Hypothetical protein af1432"/>
    <property type="match status" value="1"/>
</dbReference>
<dbReference type="STRING" id="36745.CLSAP_20740"/>
<keyword evidence="5" id="KW-1185">Reference proteome</keyword>
<dbReference type="PATRIC" id="fig|931276.5.peg.2259"/>
<feature type="transmembrane region" description="Helical" evidence="1">
    <location>
        <begin position="162"/>
        <end position="179"/>
    </location>
</feature>
<dbReference type="PROSITE" id="PS51832">
    <property type="entry name" value="HD_GYP"/>
    <property type="match status" value="1"/>
</dbReference>
<dbReference type="PANTHER" id="PTHR45138:SF9">
    <property type="entry name" value="DIGUANYLATE CYCLASE DGCM-RELATED"/>
    <property type="match status" value="1"/>
</dbReference>
<dbReference type="eggNOG" id="COG3437">
    <property type="taxonomic scope" value="Bacteria"/>
</dbReference>
<dbReference type="Pfam" id="PF13487">
    <property type="entry name" value="HD_5"/>
    <property type="match status" value="1"/>
</dbReference>
<dbReference type="PROSITE" id="PS50887">
    <property type="entry name" value="GGDEF"/>
    <property type="match status" value="1"/>
</dbReference>
<dbReference type="SMART" id="SM00471">
    <property type="entry name" value="HDc"/>
    <property type="match status" value="1"/>
</dbReference>
<dbReference type="SUPFAM" id="SSF109604">
    <property type="entry name" value="HD-domain/PDEase-like"/>
    <property type="match status" value="1"/>
</dbReference>
<dbReference type="InterPro" id="IPR050469">
    <property type="entry name" value="Diguanylate_Cyclase"/>
</dbReference>
<dbReference type="InterPro" id="IPR029787">
    <property type="entry name" value="Nucleotide_cyclase"/>
</dbReference>
<protein>
    <recommendedName>
        <fullName evidence="6">Diguanylate cyclase</fullName>
    </recommendedName>
</protein>
<evidence type="ECO:0000259" key="2">
    <source>
        <dbReference type="PROSITE" id="PS50887"/>
    </source>
</evidence>
<dbReference type="NCBIfam" id="TIGR00254">
    <property type="entry name" value="GGDEF"/>
    <property type="match status" value="1"/>
</dbReference>
<dbReference type="SMART" id="SM00267">
    <property type="entry name" value="GGDEF"/>
    <property type="match status" value="1"/>
</dbReference>
<reference evidence="4 5" key="1">
    <citation type="submission" date="2013-02" db="EMBL/GenBank/DDBJ databases">
        <title>Genome sequence of Clostridium saccharoperbutylacetonicum N1-4(HMT).</title>
        <authorList>
            <person name="Poehlein A."/>
            <person name="Daniel R."/>
        </authorList>
    </citation>
    <scope>NUCLEOTIDE SEQUENCE [LARGE SCALE GENOMIC DNA]</scope>
    <source>
        <strain evidence="5">N1-4(HMT)</strain>
    </source>
</reference>
<keyword evidence="1" id="KW-1133">Transmembrane helix</keyword>
<dbReference type="CDD" id="cd01949">
    <property type="entry name" value="GGDEF"/>
    <property type="match status" value="1"/>
</dbReference>
<evidence type="ECO:0000259" key="3">
    <source>
        <dbReference type="PROSITE" id="PS51832"/>
    </source>
</evidence>
<feature type="transmembrane region" description="Helical" evidence="1">
    <location>
        <begin position="12"/>
        <end position="36"/>
    </location>
</feature>
<dbReference type="Pfam" id="PF00990">
    <property type="entry name" value="GGDEF"/>
    <property type="match status" value="1"/>
</dbReference>
<dbReference type="EMBL" id="CP004121">
    <property type="protein sequence ID" value="AGF56025.1"/>
    <property type="molecule type" value="Genomic_DNA"/>
</dbReference>
<dbReference type="Gene3D" id="3.30.70.270">
    <property type="match status" value="1"/>
</dbReference>
<dbReference type="InterPro" id="IPR003607">
    <property type="entry name" value="HD/PDEase_dom"/>
</dbReference>
<feature type="transmembrane region" description="Helical" evidence="1">
    <location>
        <begin position="131"/>
        <end position="150"/>
    </location>
</feature>
<sequence length="571" mass="65733">MKKIINNKQKQINDIVSVVKLSTLLLIGIILSKTFVKNNSAIWESSTFYILIILFIPLMLFVLVYLAWSFSVENKIKNKYRNIFNIIEINFFLIVFSAIIWVCGVNGSQYKILYLFIIITTTIQYGMKRGLIVSIISSLIILGMDIMVVPNAYLNDFFQDDLILVGIFILTAWPLGFYVKIEGEHIKRLEEQINIDGLTELYNHRYFCDTLIEKVKAGERNNKPVSMIFIDIDYFKQYNDTYGHQKGDYVLRKVAEIIKGNIREGDLSARYGGEEFAVILPDTNEKEALNLAEHLRERIENTYFEGEDSQPNGKITASMGVSVYPDKAKDDIELIKSADDALYRAKFINKNKVESYTSILDEIKSNIDEKDVELVTSIKTLISVINAKDKYTYGHVERVVIYSRLIAEKLQLSKRNKEILIYGAYMHDIGKINTRKEVLVKKMKLTDEEWEELKQHPANGAEIIKSVESLKEITPLIISHHERYDGKGYPNRLKGDEIPFLARILTVVDSFDAMTSNRPYNTRKSYEDGIQELERCSGTQFDPEIVKAFVEVVRNDIEVSDLNGMNRKYAN</sequence>
<dbReference type="HOGENOM" id="CLU_000445_92_9_9"/>
<dbReference type="PANTHER" id="PTHR45138">
    <property type="entry name" value="REGULATORY COMPONENTS OF SENSORY TRANSDUCTION SYSTEM"/>
    <property type="match status" value="1"/>
</dbReference>
<dbReference type="AlphaFoldDB" id="M1LSP9"/>
<feature type="domain" description="GGDEF" evidence="2">
    <location>
        <begin position="223"/>
        <end position="358"/>
    </location>
</feature>
<evidence type="ECO:0000313" key="5">
    <source>
        <dbReference type="Proteomes" id="UP000011728"/>
    </source>
</evidence>
<name>M1LSP9_9CLOT</name>
<feature type="domain" description="HD-GYP" evidence="3">
    <location>
        <begin position="370"/>
        <end position="565"/>
    </location>
</feature>
<dbReference type="InterPro" id="IPR000160">
    <property type="entry name" value="GGDEF_dom"/>
</dbReference>